<dbReference type="GO" id="GO:0006508">
    <property type="term" value="P:proteolysis"/>
    <property type="evidence" value="ECO:0007669"/>
    <property type="project" value="UniProtKB-KW"/>
</dbReference>
<proteinExistence type="inferred from homology"/>
<protein>
    <recommendedName>
        <fullName evidence="2">endopeptidase La</fullName>
        <ecNumber evidence="2">3.4.21.53</ecNumber>
    </recommendedName>
</protein>
<dbReference type="InterPro" id="IPR020568">
    <property type="entry name" value="Ribosomal_Su5_D2-typ_SF"/>
</dbReference>
<dbReference type="InterPro" id="IPR027065">
    <property type="entry name" value="Lon_Prtase"/>
</dbReference>
<keyword evidence="2" id="KW-0720">Serine protease</keyword>
<dbReference type="EMBL" id="JACXWD010000006">
    <property type="protein sequence ID" value="MBD3867148.1"/>
    <property type="molecule type" value="Genomic_DNA"/>
</dbReference>
<dbReference type="Gene3D" id="1.10.8.60">
    <property type="match status" value="1"/>
</dbReference>
<comment type="caution">
    <text evidence="4">The sequence shown here is derived from an EMBL/GenBank/DDBJ whole genome shotgun (WGS) entry which is preliminary data.</text>
</comment>
<dbReference type="Pfam" id="PF13654">
    <property type="entry name" value="AAA_32"/>
    <property type="match status" value="1"/>
</dbReference>
<feature type="domain" description="Lon proteolytic" evidence="3">
    <location>
        <begin position="587"/>
        <end position="782"/>
    </location>
</feature>
<dbReference type="PRINTS" id="PR00830">
    <property type="entry name" value="ENDOLAPTASE"/>
</dbReference>
<dbReference type="Pfam" id="PF05362">
    <property type="entry name" value="Lon_C"/>
    <property type="match status" value="1"/>
</dbReference>
<dbReference type="Pfam" id="PF20437">
    <property type="entry name" value="LonC_helical"/>
    <property type="match status" value="1"/>
</dbReference>
<dbReference type="InterPro" id="IPR014721">
    <property type="entry name" value="Ribsml_uS5_D2-typ_fold_subgr"/>
</dbReference>
<feature type="active site" evidence="2">
    <location>
        <position position="677"/>
    </location>
</feature>
<dbReference type="SUPFAM" id="SSF52540">
    <property type="entry name" value="P-loop containing nucleoside triphosphate hydrolases"/>
    <property type="match status" value="1"/>
</dbReference>
<dbReference type="GO" id="GO:0004252">
    <property type="term" value="F:serine-type endopeptidase activity"/>
    <property type="evidence" value="ECO:0007669"/>
    <property type="project" value="UniProtKB-UniRule"/>
</dbReference>
<dbReference type="Proteomes" id="UP000648239">
    <property type="component" value="Unassembled WGS sequence"/>
</dbReference>
<dbReference type="Gene3D" id="3.40.50.300">
    <property type="entry name" value="P-loop containing nucleotide triphosphate hydrolases"/>
    <property type="match status" value="2"/>
</dbReference>
<dbReference type="InterPro" id="IPR046843">
    <property type="entry name" value="LonB_AAA-LID"/>
</dbReference>
<dbReference type="AlphaFoldDB" id="A0A8J6XZB2"/>
<dbReference type="PROSITE" id="PS51786">
    <property type="entry name" value="LON_PROTEOLYTIC"/>
    <property type="match status" value="1"/>
</dbReference>
<feature type="active site" evidence="2">
    <location>
        <position position="720"/>
    </location>
</feature>
<dbReference type="GO" id="GO:0005524">
    <property type="term" value="F:ATP binding"/>
    <property type="evidence" value="ECO:0007669"/>
    <property type="project" value="InterPro"/>
</dbReference>
<dbReference type="GO" id="GO:0030163">
    <property type="term" value="P:protein catabolic process"/>
    <property type="evidence" value="ECO:0007669"/>
    <property type="project" value="InterPro"/>
</dbReference>
<evidence type="ECO:0000313" key="5">
    <source>
        <dbReference type="Proteomes" id="UP000648239"/>
    </source>
</evidence>
<evidence type="ECO:0000256" key="2">
    <source>
        <dbReference type="PROSITE-ProRule" id="PRU01122"/>
    </source>
</evidence>
<dbReference type="GO" id="GO:0004176">
    <property type="term" value="F:ATP-dependent peptidase activity"/>
    <property type="evidence" value="ECO:0007669"/>
    <property type="project" value="UniProtKB-UniRule"/>
</dbReference>
<dbReference type="Pfam" id="PF20436">
    <property type="entry name" value="LonB_AAA-LID"/>
    <property type="match status" value="1"/>
</dbReference>
<name>A0A8J6XZB2_9BACT</name>
<dbReference type="InterPro" id="IPR046844">
    <property type="entry name" value="Lon-like_helical"/>
</dbReference>
<dbReference type="Gene3D" id="3.30.230.10">
    <property type="match status" value="1"/>
</dbReference>
<dbReference type="SUPFAM" id="SSF54211">
    <property type="entry name" value="Ribosomal protein S5 domain 2-like"/>
    <property type="match status" value="1"/>
</dbReference>
<comment type="similarity">
    <text evidence="2">Belongs to the peptidase S16 family.</text>
</comment>
<dbReference type="InterPro" id="IPR027417">
    <property type="entry name" value="P-loop_NTPase"/>
</dbReference>
<gene>
    <name evidence="4" type="ORF">IFK94_03400</name>
</gene>
<evidence type="ECO:0000259" key="3">
    <source>
        <dbReference type="PROSITE" id="PS51786"/>
    </source>
</evidence>
<sequence length="824" mass="92172">MGTEDGRDPADGVVEISPDLGRWRCEQDRFDFKTTADIEHCPIDLIGQPRAIEALQLGLSLRTKGYNIFVSGEVGTGRSTAVRRQLLEIRPDDLVPDDLVYVYNPKFPDQPRLLRLPAGRGLKFRSAMARLVDGLERSLDQLFESDDYHEEHKAVVDAVKKPVKEAFAAFEAELKEAGFVLVHIRVEGGVVPDILPLVDGEPKGMDLFEEQVNAGTMTREEVDKMQEVRAGFGEKLEKHRKEFRHQDRKMHKELETLDREKAGPMVKAGIDKLAREFDYEGVRPYLDDVQAELLDSLELLREKIEEGEDDGEPNRETVHAEFEELQIPYAVNVVLDNTDTQHRPVIWETSPNYRNLFGTIEKVRDETGEWLTDHTRVRGGSLLEANGGFLVLDAIDMLSEKGVWPTLKRTLKNQKLEIQALDPTLMGGHALKPEPIDIDLTVVLIGTPHIYRLLLHMDEDFRKIFKVKAEFATSTPRSEEEIRNYACFVKKKCGDDQLPPFHCDAVAAVVEEGVRLAGRQDRLTTRFHAIADLIREAGHWAMQDEAVAVREKHVDLAVERRIRRHDLMEEMERKRMAEGTVLLDLEGEKVGQINGLVVLDTGDHVFGQPARITAVTAVGTAGIIDIERESEKSGAIHTKGVLILAGFLRARYAQDRPLALSASLCFEQNYGGIDGDSASSAELYALLSSLSGVPLKQGLAVTGSVNQRGEVQPIGGVNSKIEGYFDLCRLKGLNGEQGVLIPRTNLPHLMLRKDVIEAVRREEFRIWAVSTIEQGMEILTGLPSGARNDDGSYPDGTVLRMVDDRLAALAALARKHRTREGDQN</sequence>
<dbReference type="PANTHER" id="PTHR10046">
    <property type="entry name" value="ATP DEPENDENT LON PROTEASE FAMILY MEMBER"/>
    <property type="match status" value="1"/>
</dbReference>
<reference evidence="4 5" key="1">
    <citation type="submission" date="2020-08" db="EMBL/GenBank/DDBJ databases">
        <title>Acidobacteriota in marine sediments use diverse sulfur dissimilation pathways.</title>
        <authorList>
            <person name="Wasmund K."/>
        </authorList>
    </citation>
    <scope>NUCLEOTIDE SEQUENCE [LARGE SCALE GENOMIC DNA]</scope>
    <source>
        <strain evidence="4">MAG AM4</strain>
    </source>
</reference>
<dbReference type="InterPro" id="IPR041699">
    <property type="entry name" value="AAA_32"/>
</dbReference>
<evidence type="ECO:0000313" key="4">
    <source>
        <dbReference type="EMBL" id="MBD3867148.1"/>
    </source>
</evidence>
<evidence type="ECO:0000256" key="1">
    <source>
        <dbReference type="ARBA" id="ARBA00022670"/>
    </source>
</evidence>
<organism evidence="4 5">
    <name type="scientific">Candidatus Polarisedimenticola svalbardensis</name>
    <dbReference type="NCBI Taxonomy" id="2886004"/>
    <lineage>
        <taxon>Bacteria</taxon>
        <taxon>Pseudomonadati</taxon>
        <taxon>Acidobacteriota</taxon>
        <taxon>Candidatus Polarisedimenticolia</taxon>
        <taxon>Candidatus Polarisedimenticolales</taxon>
        <taxon>Candidatus Polarisedimenticolaceae</taxon>
        <taxon>Candidatus Polarisedimenticola</taxon>
    </lineage>
</organism>
<dbReference type="InterPro" id="IPR008269">
    <property type="entry name" value="Lon_proteolytic"/>
</dbReference>
<dbReference type="EC" id="3.4.21.53" evidence="2"/>
<keyword evidence="2" id="KW-0378">Hydrolase</keyword>
<keyword evidence="1 2" id="KW-0645">Protease</keyword>
<comment type="catalytic activity">
    <reaction evidence="2">
        <text>Hydrolysis of proteins in presence of ATP.</text>
        <dbReference type="EC" id="3.4.21.53"/>
    </reaction>
</comment>
<accession>A0A8J6XZB2</accession>